<protein>
    <submittedName>
        <fullName evidence="1">Uncharacterized protein</fullName>
    </submittedName>
</protein>
<evidence type="ECO:0000313" key="1">
    <source>
        <dbReference type="EMBL" id="KAH0601027.1"/>
    </source>
</evidence>
<organism evidence="1 2">
    <name type="scientific">Metarhizium humberi</name>
    <dbReference type="NCBI Taxonomy" id="2596975"/>
    <lineage>
        <taxon>Eukaryota</taxon>
        <taxon>Fungi</taxon>
        <taxon>Dikarya</taxon>
        <taxon>Ascomycota</taxon>
        <taxon>Pezizomycotina</taxon>
        <taxon>Sordariomycetes</taxon>
        <taxon>Hypocreomycetidae</taxon>
        <taxon>Hypocreales</taxon>
        <taxon>Clavicipitaceae</taxon>
        <taxon>Metarhizium</taxon>
    </lineage>
</organism>
<accession>A0A9P8MIQ0</accession>
<keyword evidence="2" id="KW-1185">Reference proteome</keyword>
<sequence>MEHEGMQQAQAPAIKRRTWTAGATDLLADCLWTQFIRVNGLVCPVTMGMGTGGRVAAVGSIGGGRVVGISAWVAACATSTRRAWVQWFSGSMLGDWMGSGPASLEPGSSQPCHAGYKLVNIQGAHSGGYDIETFECWNLASATPLLETQVLEFQGPDRYPLLGRGEEGGAVGRWWLMFRNMSIDSVTELPPLGKVK</sequence>
<proteinExistence type="predicted"/>
<dbReference type="Proteomes" id="UP000764110">
    <property type="component" value="Unassembled WGS sequence"/>
</dbReference>
<reference evidence="1 2" key="1">
    <citation type="submission" date="2020-07" db="EMBL/GenBank/DDBJ databases">
        <title>Metarhizium humberi genome.</title>
        <authorList>
            <person name="Lysoe E."/>
        </authorList>
    </citation>
    <scope>NUCLEOTIDE SEQUENCE [LARGE SCALE GENOMIC DNA]</scope>
    <source>
        <strain evidence="1 2">ESALQ1638</strain>
    </source>
</reference>
<comment type="caution">
    <text evidence="1">The sequence shown here is derived from an EMBL/GenBank/DDBJ whole genome shotgun (WGS) entry which is preliminary data.</text>
</comment>
<dbReference type="AlphaFoldDB" id="A0A9P8MIQ0"/>
<evidence type="ECO:0000313" key="2">
    <source>
        <dbReference type="Proteomes" id="UP000764110"/>
    </source>
</evidence>
<gene>
    <name evidence="1" type="ORF">MHUMG1_02028</name>
</gene>
<name>A0A9P8MIQ0_9HYPO</name>
<dbReference type="EMBL" id="JACEFI010000002">
    <property type="protein sequence ID" value="KAH0601027.1"/>
    <property type="molecule type" value="Genomic_DNA"/>
</dbReference>